<keyword evidence="2" id="KW-1185">Reference proteome</keyword>
<organism evidence="1 2">
    <name type="scientific">Plakobranchus ocellatus</name>
    <dbReference type="NCBI Taxonomy" id="259542"/>
    <lineage>
        <taxon>Eukaryota</taxon>
        <taxon>Metazoa</taxon>
        <taxon>Spiralia</taxon>
        <taxon>Lophotrochozoa</taxon>
        <taxon>Mollusca</taxon>
        <taxon>Gastropoda</taxon>
        <taxon>Heterobranchia</taxon>
        <taxon>Euthyneura</taxon>
        <taxon>Panpulmonata</taxon>
        <taxon>Sacoglossa</taxon>
        <taxon>Placobranchoidea</taxon>
        <taxon>Plakobranchidae</taxon>
        <taxon>Plakobranchus</taxon>
    </lineage>
</organism>
<proteinExistence type="predicted"/>
<protein>
    <submittedName>
        <fullName evidence="1">Reverse transcriptase</fullName>
    </submittedName>
</protein>
<dbReference type="AlphaFoldDB" id="A0AAV4CIR2"/>
<reference evidence="1 2" key="1">
    <citation type="journal article" date="2021" name="Elife">
        <title>Chloroplast acquisition without the gene transfer in kleptoplastic sea slugs, Plakobranchus ocellatus.</title>
        <authorList>
            <person name="Maeda T."/>
            <person name="Takahashi S."/>
            <person name="Yoshida T."/>
            <person name="Shimamura S."/>
            <person name="Takaki Y."/>
            <person name="Nagai Y."/>
            <person name="Toyoda A."/>
            <person name="Suzuki Y."/>
            <person name="Arimoto A."/>
            <person name="Ishii H."/>
            <person name="Satoh N."/>
            <person name="Nishiyama T."/>
            <person name="Hasebe M."/>
            <person name="Maruyama T."/>
            <person name="Minagawa J."/>
            <person name="Obokata J."/>
            <person name="Shigenobu S."/>
        </authorList>
    </citation>
    <scope>NUCLEOTIDE SEQUENCE [LARGE SCALE GENOMIC DNA]</scope>
</reference>
<dbReference type="GO" id="GO:0003964">
    <property type="term" value="F:RNA-directed DNA polymerase activity"/>
    <property type="evidence" value="ECO:0007669"/>
    <property type="project" value="UniProtKB-KW"/>
</dbReference>
<keyword evidence="1" id="KW-0695">RNA-directed DNA polymerase</keyword>
<evidence type="ECO:0000313" key="2">
    <source>
        <dbReference type="Proteomes" id="UP000735302"/>
    </source>
</evidence>
<gene>
    <name evidence="1" type="ORF">PoB_005799000</name>
</gene>
<sequence>MKCSLILGKQLNTRFSSSLTQADHLEDCQKFVKRQSRCTHKTGKDSKKCLSYRLIRLTGFVVKTMERIVNSRVKWFLGTENLLTLKQAGFRQFRSTENHATYLAQAVEDALEERKITFVTWIYLEKEFDKVDRGISCPVLQADVLATCTNGSKHTFTIKEKGSVKTRYTERKSYCTIKCIKMKLPPDTIPPLCQRLGDGTSKRREIGLECR</sequence>
<accession>A0AAV4CIR2</accession>
<keyword evidence="1" id="KW-0808">Transferase</keyword>
<comment type="caution">
    <text evidence="1">The sequence shown here is derived from an EMBL/GenBank/DDBJ whole genome shotgun (WGS) entry which is preliminary data.</text>
</comment>
<keyword evidence="1" id="KW-0548">Nucleotidyltransferase</keyword>
<name>A0AAV4CIR2_9GAST</name>
<dbReference type="EMBL" id="BLXT01006392">
    <property type="protein sequence ID" value="GFO31485.1"/>
    <property type="molecule type" value="Genomic_DNA"/>
</dbReference>
<dbReference type="Proteomes" id="UP000735302">
    <property type="component" value="Unassembled WGS sequence"/>
</dbReference>
<evidence type="ECO:0000313" key="1">
    <source>
        <dbReference type="EMBL" id="GFO31485.1"/>
    </source>
</evidence>